<comment type="subcellular location">
    <subcellularLocation>
        <location evidence="1">Nucleus</location>
    </subcellularLocation>
</comment>
<accession>A0A3D8SBL6</accession>
<evidence type="ECO:0000256" key="2">
    <source>
        <dbReference type="ARBA" id="ARBA00022833"/>
    </source>
</evidence>
<dbReference type="SUPFAM" id="SSF57701">
    <property type="entry name" value="Zn2/Cys6 DNA-binding domain"/>
    <property type="match status" value="1"/>
</dbReference>
<dbReference type="RefSeq" id="XP_026605001.1">
    <property type="nucleotide sequence ID" value="XM_026746005.1"/>
</dbReference>
<dbReference type="PROSITE" id="PS50048">
    <property type="entry name" value="ZN2_CY6_FUNGAL_2"/>
    <property type="match status" value="1"/>
</dbReference>
<evidence type="ECO:0000313" key="9">
    <source>
        <dbReference type="Proteomes" id="UP000256690"/>
    </source>
</evidence>
<keyword evidence="5" id="KW-0804">Transcription</keyword>
<dbReference type="OrthoDB" id="5424793at2759"/>
<dbReference type="STRING" id="1810919.A0A3D8SBL6"/>
<evidence type="ECO:0000256" key="5">
    <source>
        <dbReference type="ARBA" id="ARBA00023163"/>
    </source>
</evidence>
<dbReference type="CDD" id="cd12148">
    <property type="entry name" value="fungal_TF_MHR"/>
    <property type="match status" value="1"/>
</dbReference>
<evidence type="ECO:0000256" key="3">
    <source>
        <dbReference type="ARBA" id="ARBA00023015"/>
    </source>
</evidence>
<evidence type="ECO:0000256" key="4">
    <source>
        <dbReference type="ARBA" id="ARBA00023125"/>
    </source>
</evidence>
<dbReference type="Proteomes" id="UP000256690">
    <property type="component" value="Unassembled WGS sequence"/>
</dbReference>
<dbReference type="GO" id="GO:0008270">
    <property type="term" value="F:zinc ion binding"/>
    <property type="evidence" value="ECO:0007669"/>
    <property type="project" value="InterPro"/>
</dbReference>
<feature type="domain" description="Zn(2)-C6 fungal-type" evidence="7">
    <location>
        <begin position="4"/>
        <end position="36"/>
    </location>
</feature>
<keyword evidence="4" id="KW-0238">DNA-binding</keyword>
<name>A0A3D8SBL6_9EURO</name>
<evidence type="ECO:0000256" key="1">
    <source>
        <dbReference type="ARBA" id="ARBA00004123"/>
    </source>
</evidence>
<dbReference type="AlphaFoldDB" id="A0A3D8SBL6"/>
<dbReference type="GO" id="GO:0000976">
    <property type="term" value="F:transcription cis-regulatory region binding"/>
    <property type="evidence" value="ECO:0007669"/>
    <property type="project" value="TreeGrafter"/>
</dbReference>
<keyword evidence="9" id="KW-1185">Reference proteome</keyword>
<dbReference type="CDD" id="cd00067">
    <property type="entry name" value="GAL4"/>
    <property type="match status" value="1"/>
</dbReference>
<evidence type="ECO:0000313" key="8">
    <source>
        <dbReference type="EMBL" id="RDW83663.1"/>
    </source>
</evidence>
<dbReference type="InterPro" id="IPR001138">
    <property type="entry name" value="Zn2Cys6_DnaBD"/>
</dbReference>
<dbReference type="InterPro" id="IPR051089">
    <property type="entry name" value="prtT"/>
</dbReference>
<dbReference type="GO" id="GO:0005634">
    <property type="term" value="C:nucleus"/>
    <property type="evidence" value="ECO:0007669"/>
    <property type="project" value="UniProtKB-SubCell"/>
</dbReference>
<dbReference type="Pfam" id="PF00172">
    <property type="entry name" value="Zn_clus"/>
    <property type="match status" value="1"/>
</dbReference>
<gene>
    <name evidence="8" type="ORF">DSM5745_03989</name>
</gene>
<reference evidence="8 9" key="1">
    <citation type="journal article" date="2018" name="IMA Fungus">
        <title>IMA Genome-F 9: Draft genome sequence of Annulohypoxylon stygium, Aspergillus mulundensis, Berkeleyomyces basicola (syn. Thielaviopsis basicola), Ceratocystis smalleyi, two Cercospora beticola strains, Coleophoma cylindrospora, Fusarium fracticaudum, Phialophora cf. hyalina, and Morchella septimelata.</title>
        <authorList>
            <person name="Wingfield B.D."/>
            <person name="Bills G.F."/>
            <person name="Dong Y."/>
            <person name="Huang W."/>
            <person name="Nel W.J."/>
            <person name="Swalarsk-Parry B.S."/>
            <person name="Vaghefi N."/>
            <person name="Wilken P.M."/>
            <person name="An Z."/>
            <person name="de Beer Z.W."/>
            <person name="De Vos L."/>
            <person name="Chen L."/>
            <person name="Duong T.A."/>
            <person name="Gao Y."/>
            <person name="Hammerbacher A."/>
            <person name="Kikkert J.R."/>
            <person name="Li Y."/>
            <person name="Li H."/>
            <person name="Li K."/>
            <person name="Li Q."/>
            <person name="Liu X."/>
            <person name="Ma X."/>
            <person name="Naidoo K."/>
            <person name="Pethybridge S.J."/>
            <person name="Sun J."/>
            <person name="Steenkamp E.T."/>
            <person name="van der Nest M.A."/>
            <person name="van Wyk S."/>
            <person name="Wingfield M.J."/>
            <person name="Xiong C."/>
            <person name="Yue Q."/>
            <person name="Zhang X."/>
        </authorList>
    </citation>
    <scope>NUCLEOTIDE SEQUENCE [LARGE SCALE GENOMIC DNA]</scope>
    <source>
        <strain evidence="8 9">DSM 5745</strain>
    </source>
</reference>
<dbReference type="PROSITE" id="PS00463">
    <property type="entry name" value="ZN2_CY6_FUNGAL_1"/>
    <property type="match status" value="1"/>
</dbReference>
<keyword evidence="3" id="KW-0805">Transcription regulation</keyword>
<sequence length="623" mass="70481">MALACEKCRGLKVKCVRVVEGQPCVKCTKTKSQCIIREPRQRVRQSRAKPRLAELESKITDLLGLLSQPNEANSVEENVMIADDGRFTSPVQPAGIDQGQLDAEYPTPDDTDLDFVQMLDSTTGKDSAMTWSTPTSTDSSWVTDLGLSMTALDQLLDDFRGMASYFPFVVIPSGWTAASMAEDRPFLLLSAVASASSTYSNLQRALVEELKGILSHRVVMAGEKDLDLLQGLLVHLAWFHFYLDPRSQQTYQYLQLAIGMVVDLRLDKKIADLMENDAIPSDLDSHEICRAYLGCYYLSSTMATATSKPDNFSFSEHILSCARMLQQDHKFPTDDLMYPTIKLQQFTWEVRDTYQLGSIATNWSHPDRFMARLQEWWSTLSEDTQRAVSGYRAAKIRIYEMGLVYRYGQRKRAPANVSTQPTAPARSTVNHNLIQSLICAKEYLDAFLVMTQREYNKLPLSAWYQLILAIIVLYRLSVGLPDYPNWDREIAQDTVKLETYLDMLSQRLRPTEFQVGTGARAESNKCLFIMFPDMVESVKVSYMAARAQPIPDNYETAAHEAFVSGDTMPSARKHRCPGMRNLRRLTGETTEEDTLLQSAIADEVQQIENEKFWNDLIVADISN</sequence>
<evidence type="ECO:0000256" key="6">
    <source>
        <dbReference type="ARBA" id="ARBA00023242"/>
    </source>
</evidence>
<evidence type="ECO:0000259" key="7">
    <source>
        <dbReference type="PROSITE" id="PS50048"/>
    </source>
</evidence>
<dbReference type="GO" id="GO:0000981">
    <property type="term" value="F:DNA-binding transcription factor activity, RNA polymerase II-specific"/>
    <property type="evidence" value="ECO:0007669"/>
    <property type="project" value="InterPro"/>
</dbReference>
<dbReference type="PANTHER" id="PTHR31845">
    <property type="entry name" value="FINGER DOMAIN PROTEIN, PUTATIVE-RELATED"/>
    <property type="match status" value="1"/>
</dbReference>
<dbReference type="InterPro" id="IPR036864">
    <property type="entry name" value="Zn2-C6_fun-type_DNA-bd_sf"/>
</dbReference>
<dbReference type="GeneID" id="38114359"/>
<keyword evidence="2" id="KW-0862">Zinc</keyword>
<organism evidence="8 9">
    <name type="scientific">Aspergillus mulundensis</name>
    <dbReference type="NCBI Taxonomy" id="1810919"/>
    <lineage>
        <taxon>Eukaryota</taxon>
        <taxon>Fungi</taxon>
        <taxon>Dikarya</taxon>
        <taxon>Ascomycota</taxon>
        <taxon>Pezizomycotina</taxon>
        <taxon>Eurotiomycetes</taxon>
        <taxon>Eurotiomycetidae</taxon>
        <taxon>Eurotiales</taxon>
        <taxon>Aspergillaceae</taxon>
        <taxon>Aspergillus</taxon>
        <taxon>Aspergillus subgen. Nidulantes</taxon>
    </lineage>
</organism>
<protein>
    <recommendedName>
        <fullName evidence="7">Zn(2)-C6 fungal-type domain-containing protein</fullName>
    </recommendedName>
</protein>
<proteinExistence type="predicted"/>
<comment type="caution">
    <text evidence="8">The sequence shown here is derived from an EMBL/GenBank/DDBJ whole genome shotgun (WGS) entry which is preliminary data.</text>
</comment>
<keyword evidence="6" id="KW-0539">Nucleus</keyword>
<dbReference type="Gene3D" id="4.10.240.10">
    <property type="entry name" value="Zn(2)-C6 fungal-type DNA-binding domain"/>
    <property type="match status" value="1"/>
</dbReference>
<dbReference type="EMBL" id="PVWQ01000004">
    <property type="protein sequence ID" value="RDW83663.1"/>
    <property type="molecule type" value="Genomic_DNA"/>
</dbReference>
<dbReference type="PANTHER" id="PTHR31845:SF10">
    <property type="entry name" value="ZN(II)2CYS6 TRANSCRIPTION FACTOR (EUROFUNG)"/>
    <property type="match status" value="1"/>
</dbReference>